<accession>A0A4Z1E626</accession>
<dbReference type="AlphaFoldDB" id="A0A4Z1E626"/>
<name>A0A4Z1E626_9HELO</name>
<protein>
    <recommendedName>
        <fullName evidence="3">MADS-box domain-containing protein</fullName>
    </recommendedName>
</protein>
<reference evidence="1 2" key="1">
    <citation type="submission" date="2017-12" db="EMBL/GenBank/DDBJ databases">
        <title>Comparative genomics of Botrytis spp.</title>
        <authorList>
            <person name="Valero-Jimenez C.A."/>
            <person name="Tapia P."/>
            <person name="Veloso J."/>
            <person name="Silva-Moreno E."/>
            <person name="Staats M."/>
            <person name="Valdes J.H."/>
            <person name="Van Kan J.A.L."/>
        </authorList>
    </citation>
    <scope>NUCLEOTIDE SEQUENCE [LARGE SCALE GENOMIC DNA]</scope>
    <source>
        <strain evidence="1 2">Bt9001</strain>
    </source>
</reference>
<evidence type="ECO:0008006" key="3">
    <source>
        <dbReference type="Google" id="ProtNLM"/>
    </source>
</evidence>
<gene>
    <name evidence="1" type="ORF">BTUL_0555g00010</name>
</gene>
<evidence type="ECO:0000313" key="1">
    <source>
        <dbReference type="EMBL" id="TGO06780.1"/>
    </source>
</evidence>
<evidence type="ECO:0000313" key="2">
    <source>
        <dbReference type="Proteomes" id="UP000297777"/>
    </source>
</evidence>
<dbReference type="InterPro" id="IPR036879">
    <property type="entry name" value="TF_MADSbox_sf"/>
</dbReference>
<dbReference type="SUPFAM" id="SSF55455">
    <property type="entry name" value="SRF-like"/>
    <property type="match status" value="1"/>
</dbReference>
<organism evidence="1 2">
    <name type="scientific">Botrytis tulipae</name>
    <dbReference type="NCBI Taxonomy" id="87230"/>
    <lineage>
        <taxon>Eukaryota</taxon>
        <taxon>Fungi</taxon>
        <taxon>Dikarya</taxon>
        <taxon>Ascomycota</taxon>
        <taxon>Pezizomycotina</taxon>
        <taxon>Leotiomycetes</taxon>
        <taxon>Helotiales</taxon>
        <taxon>Sclerotiniaceae</taxon>
        <taxon>Botrytis</taxon>
    </lineage>
</organism>
<dbReference type="GO" id="GO:0046983">
    <property type="term" value="F:protein dimerization activity"/>
    <property type="evidence" value="ECO:0007669"/>
    <property type="project" value="InterPro"/>
</dbReference>
<comment type="caution">
    <text evidence="1">The sequence shown here is derived from an EMBL/GenBank/DDBJ whole genome shotgun (WGS) entry which is preliminary data.</text>
</comment>
<proteinExistence type="predicted"/>
<dbReference type="EMBL" id="PQXH01000549">
    <property type="protein sequence ID" value="TGO06780.1"/>
    <property type="molecule type" value="Genomic_DNA"/>
</dbReference>
<sequence>MSSDHQTESERIKHARYRTELFRRRRQSIFKLATTITLASGSDTYIVFRRNNNYFTFTGNSSNTGSWPPTFEQIQSKVKESNVKTPKDFEPLVRTKVSKYRNEVQSHISGAPQAQPHSIEDMFPRMLSFSEYVAQQKLSTTTGGVHMEGNLEVE</sequence>
<dbReference type="Proteomes" id="UP000297777">
    <property type="component" value="Unassembled WGS sequence"/>
</dbReference>
<dbReference type="GO" id="GO:0045944">
    <property type="term" value="P:positive regulation of transcription by RNA polymerase II"/>
    <property type="evidence" value="ECO:0007669"/>
    <property type="project" value="UniProtKB-ARBA"/>
</dbReference>
<keyword evidence="2" id="KW-1185">Reference proteome</keyword>
<dbReference type="GO" id="GO:0003677">
    <property type="term" value="F:DNA binding"/>
    <property type="evidence" value="ECO:0007669"/>
    <property type="project" value="InterPro"/>
</dbReference>